<evidence type="ECO:0000313" key="1">
    <source>
        <dbReference type="EMBL" id="KIN09905.1"/>
    </source>
</evidence>
<dbReference type="Proteomes" id="UP000031977">
    <property type="component" value="Unassembled WGS sequence"/>
</dbReference>
<dbReference type="AlphaFoldDB" id="A0A0C3I4D7"/>
<name>A0A0C3I4D7_9VIBR</name>
<proteinExistence type="predicted"/>
<organism evidence="1 2">
    <name type="scientific">Vibrio mytili</name>
    <dbReference type="NCBI Taxonomy" id="50718"/>
    <lineage>
        <taxon>Bacteria</taxon>
        <taxon>Pseudomonadati</taxon>
        <taxon>Pseudomonadota</taxon>
        <taxon>Gammaproteobacteria</taxon>
        <taxon>Vibrionales</taxon>
        <taxon>Vibrionaceae</taxon>
        <taxon>Vibrio</taxon>
    </lineage>
</organism>
<evidence type="ECO:0000313" key="2">
    <source>
        <dbReference type="Proteomes" id="UP000031977"/>
    </source>
</evidence>
<gene>
    <name evidence="1" type="ORF">SU60_16290</name>
</gene>
<dbReference type="InterPro" id="IPR045384">
    <property type="entry name" value="DUF6527"/>
</dbReference>
<dbReference type="Pfam" id="PF20137">
    <property type="entry name" value="BubE"/>
    <property type="match status" value="1"/>
</dbReference>
<dbReference type="EMBL" id="JXOK01000063">
    <property type="protein sequence ID" value="KIN09905.1"/>
    <property type="molecule type" value="Genomic_DNA"/>
</dbReference>
<keyword evidence="2" id="KW-1185">Reference proteome</keyword>
<accession>A0A0C3I4D7</accession>
<reference evidence="1 2" key="1">
    <citation type="submission" date="2015-01" db="EMBL/GenBank/DDBJ databases">
        <title>Draft genome of Vibrio mytili type strain CAIM 528.</title>
        <authorList>
            <person name="Gonzalez-Castillo A."/>
            <person name="Gomez-Gil B."/>
            <person name="Enciso-Ibarra J."/>
        </authorList>
    </citation>
    <scope>NUCLEOTIDE SEQUENCE [LARGE SCALE GENOMIC DNA]</scope>
    <source>
        <strain evidence="1 2">CAIM 528</strain>
    </source>
</reference>
<protein>
    <submittedName>
        <fullName evidence="1">Uncharacterized protein</fullName>
    </submittedName>
</protein>
<sequence length="145" mass="16893">MRVKQITPVFVEYIPDHIESGKLYISDEYEIAIHKCCCGCGEEVVTPLSPVDWRYTITSEGVSLFPSVGNWKYQCQSHYFIRDNGVLWAKGMSPAQIKKVEQRDIADKQRFINERNAQRGLFNLFRPLVAIWKRIKAYLFTNSKK</sequence>
<dbReference type="OrthoDB" id="3788717at2"/>
<dbReference type="RefSeq" id="WP_041156456.1">
    <property type="nucleotide sequence ID" value="NZ_CBCRVP010000006.1"/>
</dbReference>
<comment type="caution">
    <text evidence="1">The sequence shown here is derived from an EMBL/GenBank/DDBJ whole genome shotgun (WGS) entry which is preliminary data.</text>
</comment>